<proteinExistence type="inferred from homology"/>
<dbReference type="OrthoDB" id="9811391at2"/>
<evidence type="ECO:0000256" key="7">
    <source>
        <dbReference type="SAM" id="Phobius"/>
    </source>
</evidence>
<evidence type="ECO:0000256" key="3">
    <source>
        <dbReference type="ARBA" id="ARBA00022475"/>
    </source>
</evidence>
<gene>
    <name evidence="8" type="ORF">N781_01045</name>
</gene>
<feature type="transmembrane region" description="Helical" evidence="7">
    <location>
        <begin position="244"/>
        <end position="265"/>
    </location>
</feature>
<dbReference type="eggNOG" id="COG2855">
    <property type="taxonomic scope" value="Bacteria"/>
</dbReference>
<evidence type="ECO:0000313" key="9">
    <source>
        <dbReference type="Proteomes" id="UP000030528"/>
    </source>
</evidence>
<keyword evidence="4 7" id="KW-0812">Transmembrane</keyword>
<feature type="transmembrane region" description="Helical" evidence="7">
    <location>
        <begin position="182"/>
        <end position="202"/>
    </location>
</feature>
<feature type="transmembrane region" description="Helical" evidence="7">
    <location>
        <begin position="309"/>
        <end position="327"/>
    </location>
</feature>
<evidence type="ECO:0000256" key="6">
    <source>
        <dbReference type="ARBA" id="ARBA00023136"/>
    </source>
</evidence>
<feature type="transmembrane region" description="Helical" evidence="7">
    <location>
        <begin position="30"/>
        <end position="46"/>
    </location>
</feature>
<evidence type="ECO:0000313" key="8">
    <source>
        <dbReference type="EMBL" id="KGX93816.1"/>
    </source>
</evidence>
<dbReference type="EMBL" id="AVPE01000001">
    <property type="protein sequence ID" value="KGX93816.1"/>
    <property type="molecule type" value="Genomic_DNA"/>
</dbReference>
<protein>
    <submittedName>
        <fullName evidence="8">Membrane protein</fullName>
    </submittedName>
</protein>
<comment type="similarity">
    <text evidence="2">Belongs to the UPF0324 family.</text>
</comment>
<accession>A0A0A5GKK2</accession>
<evidence type="ECO:0000256" key="5">
    <source>
        <dbReference type="ARBA" id="ARBA00022989"/>
    </source>
</evidence>
<evidence type="ECO:0000256" key="1">
    <source>
        <dbReference type="ARBA" id="ARBA00004651"/>
    </source>
</evidence>
<dbReference type="PANTHER" id="PTHR30106:SF2">
    <property type="entry name" value="UPF0324 INNER MEMBRANE PROTEIN YEIH"/>
    <property type="match status" value="1"/>
</dbReference>
<evidence type="ECO:0000256" key="4">
    <source>
        <dbReference type="ARBA" id="ARBA00022692"/>
    </source>
</evidence>
<sequence length="328" mass="34789">MTQQQSWWGGIGFTFLIALLGVLLSLIPGFAQIGSLASAILIAVLYRQKWGYPEPLKSGITFSTKKLLRVAIILYGLKLNLSVVMNEGIGLLAKDAFSIILAIVVTMLIARWLKANWTISMLLAVGTGVCGAAAIAAVSPILKAKEEDTALSVGIIALVGTIFGIGYTIVRPFLPLDAEAYGIWAGLSLHEIAHVALAGAPAGDDGLAMALLAKLGRVLLLIPLSFLLVFYMRKKEGNQGEASIVFPWFLLGFVAMSFVGTYVIGPVLTVPTSILEGIDYTTTFLLAMAMSGLGLNVDLSSIKSKTARPLTAMLVASVVLTVVTYVML</sequence>
<feature type="transmembrane region" description="Helical" evidence="7">
    <location>
        <begin position="117"/>
        <end position="138"/>
    </location>
</feature>
<comment type="subcellular location">
    <subcellularLocation>
        <location evidence="1">Cell membrane</location>
        <topology evidence="1">Multi-pass membrane protein</topology>
    </subcellularLocation>
</comment>
<organism evidence="8 9">
    <name type="scientific">Pontibacillus halophilus JSM 076056 = DSM 19796</name>
    <dbReference type="NCBI Taxonomy" id="1385510"/>
    <lineage>
        <taxon>Bacteria</taxon>
        <taxon>Bacillati</taxon>
        <taxon>Bacillota</taxon>
        <taxon>Bacilli</taxon>
        <taxon>Bacillales</taxon>
        <taxon>Bacillaceae</taxon>
        <taxon>Pontibacillus</taxon>
    </lineage>
</organism>
<name>A0A0A5GKK2_9BACI</name>
<keyword evidence="3" id="KW-1003">Cell membrane</keyword>
<comment type="caution">
    <text evidence="8">The sequence shown here is derived from an EMBL/GenBank/DDBJ whole genome shotgun (WGS) entry which is preliminary data.</text>
</comment>
<feature type="transmembrane region" description="Helical" evidence="7">
    <location>
        <begin position="208"/>
        <end position="232"/>
    </location>
</feature>
<dbReference type="STRING" id="1385510.GCA_000425205_00269"/>
<dbReference type="PANTHER" id="PTHR30106">
    <property type="entry name" value="INNER MEMBRANE PROTEIN YEIH-RELATED"/>
    <property type="match status" value="1"/>
</dbReference>
<keyword evidence="6 7" id="KW-0472">Membrane</keyword>
<feature type="transmembrane region" description="Helical" evidence="7">
    <location>
        <begin position="67"/>
        <end position="85"/>
    </location>
</feature>
<dbReference type="RefSeq" id="WP_036768793.1">
    <property type="nucleotide sequence ID" value="NZ_AULI01000001.1"/>
</dbReference>
<keyword evidence="9" id="KW-1185">Reference proteome</keyword>
<dbReference type="GO" id="GO:0005886">
    <property type="term" value="C:plasma membrane"/>
    <property type="evidence" value="ECO:0007669"/>
    <property type="project" value="UniProtKB-SubCell"/>
</dbReference>
<feature type="transmembrane region" description="Helical" evidence="7">
    <location>
        <begin position="150"/>
        <end position="170"/>
    </location>
</feature>
<feature type="transmembrane region" description="Helical" evidence="7">
    <location>
        <begin position="277"/>
        <end position="297"/>
    </location>
</feature>
<dbReference type="AlphaFoldDB" id="A0A0A5GKK2"/>
<reference evidence="8 9" key="1">
    <citation type="submission" date="2013-08" db="EMBL/GenBank/DDBJ databases">
        <authorList>
            <person name="Huang J."/>
            <person name="Wang G."/>
        </authorList>
    </citation>
    <scope>NUCLEOTIDE SEQUENCE [LARGE SCALE GENOMIC DNA]</scope>
    <source>
        <strain evidence="8 9">JSM 076056</strain>
    </source>
</reference>
<feature type="transmembrane region" description="Helical" evidence="7">
    <location>
        <begin position="91"/>
        <end position="110"/>
    </location>
</feature>
<feature type="transmembrane region" description="Helical" evidence="7">
    <location>
        <begin position="7"/>
        <end position="24"/>
    </location>
</feature>
<dbReference type="InterPro" id="IPR018383">
    <property type="entry name" value="UPF0324_pro"/>
</dbReference>
<dbReference type="Proteomes" id="UP000030528">
    <property type="component" value="Unassembled WGS sequence"/>
</dbReference>
<keyword evidence="5 7" id="KW-1133">Transmembrane helix</keyword>
<dbReference type="Pfam" id="PF03601">
    <property type="entry name" value="Cons_hypoth698"/>
    <property type="match status" value="1"/>
</dbReference>
<evidence type="ECO:0000256" key="2">
    <source>
        <dbReference type="ARBA" id="ARBA00007977"/>
    </source>
</evidence>